<reference evidence="1" key="1">
    <citation type="submission" date="2019-10" db="EMBL/GenBank/DDBJ databases">
        <authorList>
            <consortium name="DOE Joint Genome Institute"/>
            <person name="Kuo A."/>
            <person name="Miyauchi S."/>
            <person name="Kiss E."/>
            <person name="Drula E."/>
            <person name="Kohler A."/>
            <person name="Sanchez-Garcia M."/>
            <person name="Andreopoulos B."/>
            <person name="Barry K.W."/>
            <person name="Bonito G."/>
            <person name="Buee M."/>
            <person name="Carver A."/>
            <person name="Chen C."/>
            <person name="Cichocki N."/>
            <person name="Clum A."/>
            <person name="Culley D."/>
            <person name="Crous P.W."/>
            <person name="Fauchery L."/>
            <person name="Girlanda M."/>
            <person name="Hayes R."/>
            <person name="Keri Z."/>
            <person name="Labutti K."/>
            <person name="Lipzen A."/>
            <person name="Lombard V."/>
            <person name="Magnuson J."/>
            <person name="Maillard F."/>
            <person name="Morin E."/>
            <person name="Murat C."/>
            <person name="Nolan M."/>
            <person name="Ohm R."/>
            <person name="Pangilinan J."/>
            <person name="Pereira M."/>
            <person name="Perotto S."/>
            <person name="Peter M."/>
            <person name="Riley R."/>
            <person name="Sitrit Y."/>
            <person name="Stielow B."/>
            <person name="Szollosi G."/>
            <person name="Zifcakova L."/>
            <person name="Stursova M."/>
            <person name="Spatafora J.W."/>
            <person name="Tedersoo L."/>
            <person name="Vaario L.-M."/>
            <person name="Yamada A."/>
            <person name="Yan M."/>
            <person name="Wang P."/>
            <person name="Xu J."/>
            <person name="Bruns T."/>
            <person name="Baldrian P."/>
            <person name="Vilgalys R."/>
            <person name="Henrissat B."/>
            <person name="Grigoriev I.V."/>
            <person name="Hibbett D."/>
            <person name="Nagy L.G."/>
            <person name="Martin F.M."/>
        </authorList>
    </citation>
    <scope>NUCLEOTIDE SEQUENCE</scope>
    <source>
        <strain evidence="1">P2</strain>
    </source>
</reference>
<reference evidence="1" key="2">
    <citation type="journal article" date="2020" name="Nat. Commun.">
        <title>Large-scale genome sequencing of mycorrhizal fungi provides insights into the early evolution of symbiotic traits.</title>
        <authorList>
            <person name="Miyauchi S."/>
            <person name="Kiss E."/>
            <person name="Kuo A."/>
            <person name="Drula E."/>
            <person name="Kohler A."/>
            <person name="Sanchez-Garcia M."/>
            <person name="Morin E."/>
            <person name="Andreopoulos B."/>
            <person name="Barry K.W."/>
            <person name="Bonito G."/>
            <person name="Buee M."/>
            <person name="Carver A."/>
            <person name="Chen C."/>
            <person name="Cichocki N."/>
            <person name="Clum A."/>
            <person name="Culley D."/>
            <person name="Crous P.W."/>
            <person name="Fauchery L."/>
            <person name="Girlanda M."/>
            <person name="Hayes R.D."/>
            <person name="Keri Z."/>
            <person name="LaButti K."/>
            <person name="Lipzen A."/>
            <person name="Lombard V."/>
            <person name="Magnuson J."/>
            <person name="Maillard F."/>
            <person name="Murat C."/>
            <person name="Nolan M."/>
            <person name="Ohm R.A."/>
            <person name="Pangilinan J."/>
            <person name="Pereira M.F."/>
            <person name="Perotto S."/>
            <person name="Peter M."/>
            <person name="Pfister S."/>
            <person name="Riley R."/>
            <person name="Sitrit Y."/>
            <person name="Stielow J.B."/>
            <person name="Szollosi G."/>
            <person name="Zifcakova L."/>
            <person name="Stursova M."/>
            <person name="Spatafora J.W."/>
            <person name="Tedersoo L."/>
            <person name="Vaario L.M."/>
            <person name="Yamada A."/>
            <person name="Yan M."/>
            <person name="Wang P."/>
            <person name="Xu J."/>
            <person name="Bruns T."/>
            <person name="Baldrian P."/>
            <person name="Vilgalys R."/>
            <person name="Dunand C."/>
            <person name="Henrissat B."/>
            <person name="Grigoriev I.V."/>
            <person name="Hibbett D."/>
            <person name="Nagy L.G."/>
            <person name="Martin F.M."/>
        </authorList>
    </citation>
    <scope>NUCLEOTIDE SEQUENCE</scope>
    <source>
        <strain evidence="1">P2</strain>
    </source>
</reference>
<organism evidence="1 2">
    <name type="scientific">Thelephora ganbajun</name>
    <name type="common">Ganba fungus</name>
    <dbReference type="NCBI Taxonomy" id="370292"/>
    <lineage>
        <taxon>Eukaryota</taxon>
        <taxon>Fungi</taxon>
        <taxon>Dikarya</taxon>
        <taxon>Basidiomycota</taxon>
        <taxon>Agaricomycotina</taxon>
        <taxon>Agaricomycetes</taxon>
        <taxon>Thelephorales</taxon>
        <taxon>Thelephoraceae</taxon>
        <taxon>Thelephora</taxon>
    </lineage>
</organism>
<comment type="caution">
    <text evidence="1">The sequence shown here is derived from an EMBL/GenBank/DDBJ whole genome shotgun (WGS) entry which is preliminary data.</text>
</comment>
<evidence type="ECO:0000313" key="2">
    <source>
        <dbReference type="Proteomes" id="UP000886501"/>
    </source>
</evidence>
<dbReference type="Proteomes" id="UP000886501">
    <property type="component" value="Unassembled WGS sequence"/>
</dbReference>
<sequence length="57" mass="6790">MDEELPVEVRVMIIKSTVAWRMSERKKKSRDWKSRVGSCSFFVYLRPAKKRKSGQSR</sequence>
<feature type="non-terminal residue" evidence="1">
    <location>
        <position position="57"/>
    </location>
</feature>
<name>A0ACB6ZEV2_THEGA</name>
<evidence type="ECO:0000313" key="1">
    <source>
        <dbReference type="EMBL" id="KAF9648156.1"/>
    </source>
</evidence>
<protein>
    <submittedName>
        <fullName evidence="1">Uncharacterized protein</fullName>
    </submittedName>
</protein>
<keyword evidence="2" id="KW-1185">Reference proteome</keyword>
<accession>A0ACB6ZEV2</accession>
<gene>
    <name evidence="1" type="ORF">BDM02DRAFT_3115765</name>
</gene>
<proteinExistence type="predicted"/>
<dbReference type="EMBL" id="MU118018">
    <property type="protein sequence ID" value="KAF9648156.1"/>
    <property type="molecule type" value="Genomic_DNA"/>
</dbReference>